<keyword evidence="2" id="KW-1185">Reference proteome</keyword>
<gene>
    <name evidence="1" type="ORF">VCX44_19840</name>
</gene>
<protein>
    <submittedName>
        <fullName evidence="1">Uncharacterized protein</fullName>
    </submittedName>
</protein>
<dbReference type="Proteomes" id="UP001304847">
    <property type="component" value="Unassembled WGS sequence"/>
</dbReference>
<dbReference type="RefSeq" id="WP_323580942.1">
    <property type="nucleotide sequence ID" value="NZ_JAYGOJ010000153.1"/>
</dbReference>
<evidence type="ECO:0000313" key="1">
    <source>
        <dbReference type="EMBL" id="MEA9437992.1"/>
    </source>
</evidence>
<accession>A0ABU5WDG2</accession>
<name>A0ABU5WDG2_AERCA</name>
<evidence type="ECO:0000313" key="2">
    <source>
        <dbReference type="Proteomes" id="UP001304847"/>
    </source>
</evidence>
<reference evidence="1 2" key="1">
    <citation type="submission" date="2023-12" db="EMBL/GenBank/DDBJ databases">
        <title>Characterization of antibiotic resistance in Aeromonas spp. in hospital effluent.</title>
        <authorList>
            <person name="Negoseki B.R.S."/>
            <person name="Krul D."/>
            <person name="Siqueira A.C."/>
            <person name="Almeida M."/>
            <person name="Mesa D."/>
            <person name="Conte D."/>
            <person name="Dalla-Costa L.M."/>
        </authorList>
    </citation>
    <scope>NUCLEOTIDE SEQUENCE [LARGE SCALE GENOMIC DNA]</scope>
    <source>
        <strain evidence="1 2">36v</strain>
    </source>
</reference>
<organism evidence="1 2">
    <name type="scientific">Aeromonas caviae</name>
    <name type="common">Aeromonas punctata</name>
    <dbReference type="NCBI Taxonomy" id="648"/>
    <lineage>
        <taxon>Bacteria</taxon>
        <taxon>Pseudomonadati</taxon>
        <taxon>Pseudomonadota</taxon>
        <taxon>Gammaproteobacteria</taxon>
        <taxon>Aeromonadales</taxon>
        <taxon>Aeromonadaceae</taxon>
        <taxon>Aeromonas</taxon>
    </lineage>
</organism>
<proteinExistence type="predicted"/>
<comment type="caution">
    <text evidence="1">The sequence shown here is derived from an EMBL/GenBank/DDBJ whole genome shotgun (WGS) entry which is preliminary data.</text>
</comment>
<dbReference type="EMBL" id="JAYGOJ010000153">
    <property type="protein sequence ID" value="MEA9437992.1"/>
    <property type="molecule type" value="Genomic_DNA"/>
</dbReference>
<sequence>MTGLDKINTDVEHTSFVEELIEAGFVLSDDLSKNLIHCITGSSLGVCLLDHSAIMMFLSAPGDDVENIIELGKKTKVVQSLFRYHHP</sequence>